<dbReference type="Gene3D" id="3.20.20.100">
    <property type="entry name" value="NADP-dependent oxidoreductase domain"/>
    <property type="match status" value="1"/>
</dbReference>
<evidence type="ECO:0000313" key="4">
    <source>
        <dbReference type="Proteomes" id="UP001302812"/>
    </source>
</evidence>
<dbReference type="GeneID" id="89939183"/>
<dbReference type="Proteomes" id="UP001302812">
    <property type="component" value="Unassembled WGS sequence"/>
</dbReference>
<sequence length="67" mass="7186">MELLDTQNFAKNLELVDKVKAIAEKKGVTPAQLALAWIRSYANTGDVNGLIPIPGATSASRVVENCM</sequence>
<comment type="caution">
    <text evidence="3">The sequence shown here is derived from an EMBL/GenBank/DDBJ whole genome shotgun (WGS) entry which is preliminary data.</text>
</comment>
<dbReference type="InterPro" id="IPR023210">
    <property type="entry name" value="NADP_OxRdtase_dom"/>
</dbReference>
<dbReference type="RefSeq" id="XP_064670759.1">
    <property type="nucleotide sequence ID" value="XM_064815058.1"/>
</dbReference>
<reference evidence="3" key="2">
    <citation type="submission" date="2023-05" db="EMBL/GenBank/DDBJ databases">
        <authorList>
            <consortium name="Lawrence Berkeley National Laboratory"/>
            <person name="Steindorff A."/>
            <person name="Hensen N."/>
            <person name="Bonometti L."/>
            <person name="Westerberg I."/>
            <person name="Brannstrom I.O."/>
            <person name="Guillou S."/>
            <person name="Cros-Aarteil S."/>
            <person name="Calhoun S."/>
            <person name="Haridas S."/>
            <person name="Kuo A."/>
            <person name="Mondo S."/>
            <person name="Pangilinan J."/>
            <person name="Riley R."/>
            <person name="Labutti K."/>
            <person name="Andreopoulos B."/>
            <person name="Lipzen A."/>
            <person name="Chen C."/>
            <person name="Yanf M."/>
            <person name="Daum C."/>
            <person name="Ng V."/>
            <person name="Clum A."/>
            <person name="Ohm R."/>
            <person name="Martin F."/>
            <person name="Silar P."/>
            <person name="Natvig D."/>
            <person name="Lalanne C."/>
            <person name="Gautier V."/>
            <person name="Ament-Velasquez S.L."/>
            <person name="Kruys A."/>
            <person name="Hutchinson M.I."/>
            <person name="Powell A.J."/>
            <person name="Barry K."/>
            <person name="Miller A.N."/>
            <person name="Grigoriev I.V."/>
            <person name="Debuchy R."/>
            <person name="Gladieux P."/>
            <person name="Thoren M.H."/>
            <person name="Johannesson H."/>
        </authorList>
    </citation>
    <scope>NUCLEOTIDE SEQUENCE</scope>
    <source>
        <strain evidence="3">CBS 508.74</strain>
    </source>
</reference>
<feature type="domain" description="NADP-dependent oxidoreductase" evidence="2">
    <location>
        <begin position="8"/>
        <end position="65"/>
    </location>
</feature>
<reference evidence="3" key="1">
    <citation type="journal article" date="2023" name="Mol. Phylogenet. Evol.">
        <title>Genome-scale phylogeny and comparative genomics of the fungal order Sordariales.</title>
        <authorList>
            <person name="Hensen N."/>
            <person name="Bonometti L."/>
            <person name="Westerberg I."/>
            <person name="Brannstrom I.O."/>
            <person name="Guillou S."/>
            <person name="Cros-Aarteil S."/>
            <person name="Calhoun S."/>
            <person name="Haridas S."/>
            <person name="Kuo A."/>
            <person name="Mondo S."/>
            <person name="Pangilinan J."/>
            <person name="Riley R."/>
            <person name="LaButti K."/>
            <person name="Andreopoulos B."/>
            <person name="Lipzen A."/>
            <person name="Chen C."/>
            <person name="Yan M."/>
            <person name="Daum C."/>
            <person name="Ng V."/>
            <person name="Clum A."/>
            <person name="Steindorff A."/>
            <person name="Ohm R.A."/>
            <person name="Martin F."/>
            <person name="Silar P."/>
            <person name="Natvig D.O."/>
            <person name="Lalanne C."/>
            <person name="Gautier V."/>
            <person name="Ament-Velasquez S.L."/>
            <person name="Kruys A."/>
            <person name="Hutchinson M.I."/>
            <person name="Powell A.J."/>
            <person name="Barry K."/>
            <person name="Miller A.N."/>
            <person name="Grigoriev I.V."/>
            <person name="Debuchy R."/>
            <person name="Gladieux P."/>
            <person name="Hiltunen Thoren M."/>
            <person name="Johannesson H."/>
        </authorList>
    </citation>
    <scope>NUCLEOTIDE SEQUENCE</scope>
    <source>
        <strain evidence="3">CBS 508.74</strain>
    </source>
</reference>
<dbReference type="EMBL" id="MU853340">
    <property type="protein sequence ID" value="KAK4113189.1"/>
    <property type="molecule type" value="Genomic_DNA"/>
</dbReference>
<gene>
    <name evidence="3" type="ORF">N656DRAFT_778722</name>
</gene>
<accession>A0AAN6TEW6</accession>
<keyword evidence="4" id="KW-1185">Reference proteome</keyword>
<name>A0AAN6TEW6_9PEZI</name>
<protein>
    <recommendedName>
        <fullName evidence="2">NADP-dependent oxidoreductase domain-containing protein</fullName>
    </recommendedName>
</protein>
<dbReference type="Pfam" id="PF00248">
    <property type="entry name" value="Aldo_ket_red"/>
    <property type="match status" value="1"/>
</dbReference>
<proteinExistence type="predicted"/>
<evidence type="ECO:0000313" key="3">
    <source>
        <dbReference type="EMBL" id="KAK4113189.1"/>
    </source>
</evidence>
<dbReference type="AlphaFoldDB" id="A0AAN6TEW6"/>
<dbReference type="GO" id="GO:0016491">
    <property type="term" value="F:oxidoreductase activity"/>
    <property type="evidence" value="ECO:0007669"/>
    <property type="project" value="UniProtKB-KW"/>
</dbReference>
<dbReference type="InterPro" id="IPR036812">
    <property type="entry name" value="NAD(P)_OxRdtase_dom_sf"/>
</dbReference>
<dbReference type="SUPFAM" id="SSF51430">
    <property type="entry name" value="NAD(P)-linked oxidoreductase"/>
    <property type="match status" value="1"/>
</dbReference>
<keyword evidence="1" id="KW-0560">Oxidoreductase</keyword>
<organism evidence="3 4">
    <name type="scientific">Canariomyces notabilis</name>
    <dbReference type="NCBI Taxonomy" id="2074819"/>
    <lineage>
        <taxon>Eukaryota</taxon>
        <taxon>Fungi</taxon>
        <taxon>Dikarya</taxon>
        <taxon>Ascomycota</taxon>
        <taxon>Pezizomycotina</taxon>
        <taxon>Sordariomycetes</taxon>
        <taxon>Sordariomycetidae</taxon>
        <taxon>Sordariales</taxon>
        <taxon>Chaetomiaceae</taxon>
        <taxon>Canariomyces</taxon>
    </lineage>
</organism>
<evidence type="ECO:0000256" key="1">
    <source>
        <dbReference type="ARBA" id="ARBA00023002"/>
    </source>
</evidence>
<evidence type="ECO:0000259" key="2">
    <source>
        <dbReference type="Pfam" id="PF00248"/>
    </source>
</evidence>